<sequence>MIRFKHLGVCEQIVRICDSVGFKYATKIQAKTIPYALKNRDILGYAQTGSGKTLAFVIPILQSLLKFQITFYSFVIVPSRELAFQVASYIETIGYLFGIKIGLLTSGIEYATQISIIKRSPHMMICTPGRLIEYTEKTDNLFLKNIKKIVFDEADRLFQNDFDKKFLSVVENLPKFKQSFLFSATMTINIEKLKKISMSNPVKIKINKKYKTVSTLVQNYIFMPFKSKNCYLSYICNEFSDCLAIIFVDTQICAEKIAVLLKVLNFKVAYFHGKLSQDKRAKILHDFKLKKIKILVSTDLASRGIDIPDIELIINYDIPLYTRDYIHRIGRTARAGKTGRVINLVTQYDISSYQKIEILLQRKLEEFKCNLKDILFISKRVSSVKLKINYILRHKL</sequence>
<dbReference type="Gene3D" id="3.40.50.300">
    <property type="entry name" value="P-loop containing nucleotide triphosphate hydrolases"/>
    <property type="match status" value="2"/>
</dbReference>
<keyword evidence="2 5" id="KW-0378">Hydrolase</keyword>
<comment type="similarity">
    <text evidence="5">Belongs to the DEAD box helicase family.</text>
</comment>
<dbReference type="CDD" id="cd18787">
    <property type="entry name" value="SF2_C_DEAD"/>
    <property type="match status" value="1"/>
</dbReference>
<dbReference type="GO" id="GO:0003676">
    <property type="term" value="F:nucleic acid binding"/>
    <property type="evidence" value="ECO:0007669"/>
    <property type="project" value="InterPro"/>
</dbReference>
<geneLocation type="nucleomorph" evidence="8"/>
<evidence type="ECO:0000256" key="5">
    <source>
        <dbReference type="RuleBase" id="RU000492"/>
    </source>
</evidence>
<gene>
    <name evidence="8" type="primary">rrp3</name>
    <name evidence="8" type="ORF">CPARA_3gp352</name>
</gene>
<dbReference type="SMART" id="SM00490">
    <property type="entry name" value="HELICc"/>
    <property type="match status" value="1"/>
</dbReference>
<evidence type="ECO:0000313" key="8">
    <source>
        <dbReference type="EMBL" id="AEA39010.1"/>
    </source>
</evidence>
<dbReference type="PANTHER" id="PTHR47959">
    <property type="entry name" value="ATP-DEPENDENT RNA HELICASE RHLE-RELATED"/>
    <property type="match status" value="1"/>
</dbReference>
<keyword evidence="8" id="KW-0542">Nucleomorph</keyword>
<dbReference type="InterPro" id="IPR014001">
    <property type="entry name" value="Helicase_ATP-bd"/>
</dbReference>
<proteinExistence type="inferred from homology"/>
<evidence type="ECO:0000256" key="1">
    <source>
        <dbReference type="ARBA" id="ARBA00022741"/>
    </source>
</evidence>
<dbReference type="PROSITE" id="PS00039">
    <property type="entry name" value="DEAD_ATP_HELICASE"/>
    <property type="match status" value="1"/>
</dbReference>
<dbReference type="Proteomes" id="UP000243423">
    <property type="component" value="Nucleomorph 3"/>
</dbReference>
<dbReference type="PROSITE" id="PS51194">
    <property type="entry name" value="HELICASE_CTER"/>
    <property type="match status" value="1"/>
</dbReference>
<dbReference type="InterPro" id="IPR011545">
    <property type="entry name" value="DEAD/DEAH_box_helicase_dom"/>
</dbReference>
<dbReference type="SUPFAM" id="SSF52540">
    <property type="entry name" value="P-loop containing nucleoside triphosphate hydrolases"/>
    <property type="match status" value="1"/>
</dbReference>
<dbReference type="InterPro" id="IPR000629">
    <property type="entry name" value="RNA-helicase_DEAD-box_CS"/>
</dbReference>
<dbReference type="PROSITE" id="PS51192">
    <property type="entry name" value="HELICASE_ATP_BIND_1"/>
    <property type="match status" value="1"/>
</dbReference>
<dbReference type="GeneID" id="10447418"/>
<accession>F2HI86</accession>
<dbReference type="InterPro" id="IPR050079">
    <property type="entry name" value="DEAD_box_RNA_helicase"/>
</dbReference>
<dbReference type="InterPro" id="IPR027417">
    <property type="entry name" value="P-loop_NTPase"/>
</dbReference>
<reference evidence="8 9" key="1">
    <citation type="journal article" date="2011" name="Genome Biol. Evol.">
        <title>Complete nucleomorph genome sequence of the nonphotosynthetic alga Cryptomonas paramecium reveals a core nucleomorph gene set.</title>
        <authorList>
            <person name="Tanifuji G."/>
            <person name="Onodera N.T."/>
            <person name="Wheeler T.J."/>
            <person name="Dlutek M."/>
            <person name="Donaher N."/>
            <person name="Archibald J.M."/>
        </authorList>
    </citation>
    <scope>NUCLEOTIDE SEQUENCE [LARGE SCALE GENOMIC DNA]</scope>
    <source>
        <strain evidence="8 9">CCAP977/2A</strain>
    </source>
</reference>
<name>F2HI86_9CRYP</name>
<evidence type="ECO:0000256" key="4">
    <source>
        <dbReference type="ARBA" id="ARBA00022840"/>
    </source>
</evidence>
<keyword evidence="4 5" id="KW-0067">ATP-binding</keyword>
<feature type="domain" description="Helicase C-terminal" evidence="7">
    <location>
        <begin position="234"/>
        <end position="375"/>
    </location>
</feature>
<dbReference type="GO" id="GO:0005524">
    <property type="term" value="F:ATP binding"/>
    <property type="evidence" value="ECO:0007669"/>
    <property type="project" value="UniProtKB-KW"/>
</dbReference>
<feature type="domain" description="Helicase ATP-binding" evidence="6">
    <location>
        <begin position="33"/>
        <end position="204"/>
    </location>
</feature>
<dbReference type="GO" id="GO:0003724">
    <property type="term" value="F:RNA helicase activity"/>
    <property type="evidence" value="ECO:0007669"/>
    <property type="project" value="TreeGrafter"/>
</dbReference>
<keyword evidence="1 5" id="KW-0547">Nucleotide-binding</keyword>
<dbReference type="EMBL" id="CP002174">
    <property type="protein sequence ID" value="AEA39010.1"/>
    <property type="molecule type" value="Genomic_DNA"/>
</dbReference>
<organism evidence="8 9">
    <name type="scientific">Cryptomonas paramaecium</name>
    <dbReference type="NCBI Taxonomy" id="2898"/>
    <lineage>
        <taxon>Eukaryota</taxon>
        <taxon>Cryptophyceae</taxon>
        <taxon>Cryptomonadales</taxon>
        <taxon>Cryptomonadaceae</taxon>
        <taxon>Cryptomonas</taxon>
    </lineage>
</organism>
<dbReference type="Pfam" id="PF00270">
    <property type="entry name" value="DEAD"/>
    <property type="match status" value="1"/>
</dbReference>
<dbReference type="AlphaFoldDB" id="F2HI86"/>
<dbReference type="SMART" id="SM00487">
    <property type="entry name" value="DEXDc"/>
    <property type="match status" value="1"/>
</dbReference>
<evidence type="ECO:0000259" key="6">
    <source>
        <dbReference type="PROSITE" id="PS51192"/>
    </source>
</evidence>
<dbReference type="Pfam" id="PF00271">
    <property type="entry name" value="Helicase_C"/>
    <property type="match status" value="1"/>
</dbReference>
<dbReference type="InterPro" id="IPR001650">
    <property type="entry name" value="Helicase_C-like"/>
</dbReference>
<dbReference type="RefSeq" id="XP_003239908.1">
    <property type="nucleotide sequence ID" value="XM_003239860.1"/>
</dbReference>
<dbReference type="GO" id="GO:0005829">
    <property type="term" value="C:cytosol"/>
    <property type="evidence" value="ECO:0007669"/>
    <property type="project" value="TreeGrafter"/>
</dbReference>
<evidence type="ECO:0000313" key="9">
    <source>
        <dbReference type="Proteomes" id="UP000243423"/>
    </source>
</evidence>
<evidence type="ECO:0000259" key="7">
    <source>
        <dbReference type="PROSITE" id="PS51194"/>
    </source>
</evidence>
<evidence type="ECO:0000256" key="2">
    <source>
        <dbReference type="ARBA" id="ARBA00022801"/>
    </source>
</evidence>
<keyword evidence="3 5" id="KW-0347">Helicase</keyword>
<dbReference type="GO" id="GO:0016787">
    <property type="term" value="F:hydrolase activity"/>
    <property type="evidence" value="ECO:0007669"/>
    <property type="project" value="UniProtKB-KW"/>
</dbReference>
<dbReference type="PANTHER" id="PTHR47959:SF24">
    <property type="entry name" value="ATP-DEPENDENT RNA HELICASE"/>
    <property type="match status" value="1"/>
</dbReference>
<protein>
    <submittedName>
        <fullName evidence="8">DEAD box protein</fullName>
    </submittedName>
</protein>
<evidence type="ECO:0000256" key="3">
    <source>
        <dbReference type="ARBA" id="ARBA00022806"/>
    </source>
</evidence>